<keyword evidence="2" id="KW-1185">Reference proteome</keyword>
<dbReference type="Proteomes" id="UP000466431">
    <property type="component" value="Chromosome"/>
</dbReference>
<sequence length="217" mass="23870">MVRTGARAKALQSLMVRAGFRAMATTPPAPRLRALPVPARNQVVELFEILGGRTPMPPLRPGAWDLAFDAGVVVELDEELHFNRYRAKVLQTSWASDLPWHRVYLAHCRDREQECLAAGKWGKRWTNPSCEAVFGPPGAPGDLVGTGSPRWKQRALYDAVKDVAGLHSPNLRLCRLSIWDRVGDTSLGAALAGAVINLRDFSDFVGRRTILAASPPR</sequence>
<dbReference type="EMBL" id="AP022591">
    <property type="protein sequence ID" value="BBY44183.1"/>
    <property type="molecule type" value="Genomic_DNA"/>
</dbReference>
<dbReference type="KEGG" id="mcee:MCEL_24780"/>
<evidence type="ECO:0000313" key="2">
    <source>
        <dbReference type="Proteomes" id="UP000466431"/>
    </source>
</evidence>
<accession>A0A7I7RI66</accession>
<name>A0A7I7RI66_MYCCF</name>
<proteinExistence type="predicted"/>
<dbReference type="AlphaFoldDB" id="A0A7I7RI66"/>
<dbReference type="InterPro" id="IPR055679">
    <property type="entry name" value="DUF7255"/>
</dbReference>
<evidence type="ECO:0000313" key="1">
    <source>
        <dbReference type="EMBL" id="BBY44183.1"/>
    </source>
</evidence>
<gene>
    <name evidence="1" type="ORF">MCEL_24780</name>
</gene>
<dbReference type="Pfam" id="PF23913">
    <property type="entry name" value="DUF7255"/>
    <property type="match status" value="1"/>
</dbReference>
<protein>
    <submittedName>
        <fullName evidence="1">Uncharacterized protein</fullName>
    </submittedName>
</protein>
<organism evidence="1 2">
    <name type="scientific">Mycolicibacterium celeriflavum</name>
    <name type="common">Mycobacterium celeriflavum</name>
    <dbReference type="NCBI Taxonomy" id="1249101"/>
    <lineage>
        <taxon>Bacteria</taxon>
        <taxon>Bacillati</taxon>
        <taxon>Actinomycetota</taxon>
        <taxon>Actinomycetes</taxon>
        <taxon>Mycobacteriales</taxon>
        <taxon>Mycobacteriaceae</taxon>
        <taxon>Mycolicibacterium</taxon>
    </lineage>
</organism>
<reference evidence="1 2" key="1">
    <citation type="journal article" date="2019" name="Emerg. Microbes Infect.">
        <title>Comprehensive subspecies identification of 175 nontuberculous mycobacteria species based on 7547 genomic profiles.</title>
        <authorList>
            <person name="Matsumoto Y."/>
            <person name="Kinjo T."/>
            <person name="Motooka D."/>
            <person name="Nabeya D."/>
            <person name="Jung N."/>
            <person name="Uechi K."/>
            <person name="Horii T."/>
            <person name="Iida T."/>
            <person name="Fujita J."/>
            <person name="Nakamura S."/>
        </authorList>
    </citation>
    <scope>NUCLEOTIDE SEQUENCE [LARGE SCALE GENOMIC DNA]</scope>
    <source>
        <strain evidence="1 2">JCM 18439</strain>
    </source>
</reference>